<accession>A0A0V0R352</accession>
<keyword evidence="2" id="KW-1185">Reference proteome</keyword>
<proteinExistence type="predicted"/>
<reference evidence="1 2" key="1">
    <citation type="journal article" date="2015" name="Sci. Rep.">
        <title>Genome of the facultative scuticociliatosis pathogen Pseudocohnilembus persalinus provides insight into its virulence through horizontal gene transfer.</title>
        <authorList>
            <person name="Xiong J."/>
            <person name="Wang G."/>
            <person name="Cheng J."/>
            <person name="Tian M."/>
            <person name="Pan X."/>
            <person name="Warren A."/>
            <person name="Jiang C."/>
            <person name="Yuan D."/>
            <person name="Miao W."/>
        </authorList>
    </citation>
    <scope>NUCLEOTIDE SEQUENCE [LARGE SCALE GENOMIC DNA]</scope>
    <source>
        <strain evidence="1">36N120E</strain>
    </source>
</reference>
<protein>
    <submittedName>
        <fullName evidence="1">Uncharacterized protein</fullName>
    </submittedName>
</protein>
<dbReference type="AlphaFoldDB" id="A0A0V0R352"/>
<evidence type="ECO:0000313" key="2">
    <source>
        <dbReference type="Proteomes" id="UP000054937"/>
    </source>
</evidence>
<name>A0A0V0R352_PSEPJ</name>
<dbReference type="EMBL" id="LDAU01000057">
    <property type="protein sequence ID" value="KRX08913.1"/>
    <property type="molecule type" value="Genomic_DNA"/>
</dbReference>
<gene>
    <name evidence="1" type="ORF">PPERSA_09017</name>
</gene>
<sequence>MDPGYKQQELNKRAVDFFQETKPFMTQQQQKLVNKIMEVTQKCEKKYGNDENKFVNCMFETEERNQKVMQQMEYKLMHWRNKTLECFENDQSNPDKCERNAMQKLEKHIDSTLQAL</sequence>
<comment type="caution">
    <text evidence="1">The sequence shown here is derived from an EMBL/GenBank/DDBJ whole genome shotgun (WGS) entry which is preliminary data.</text>
</comment>
<organism evidence="1 2">
    <name type="scientific">Pseudocohnilembus persalinus</name>
    <name type="common">Ciliate</name>
    <dbReference type="NCBI Taxonomy" id="266149"/>
    <lineage>
        <taxon>Eukaryota</taxon>
        <taxon>Sar</taxon>
        <taxon>Alveolata</taxon>
        <taxon>Ciliophora</taxon>
        <taxon>Intramacronucleata</taxon>
        <taxon>Oligohymenophorea</taxon>
        <taxon>Scuticociliatia</taxon>
        <taxon>Philasterida</taxon>
        <taxon>Pseudocohnilembidae</taxon>
        <taxon>Pseudocohnilembus</taxon>
    </lineage>
</organism>
<dbReference type="InParanoid" id="A0A0V0R352"/>
<dbReference type="Proteomes" id="UP000054937">
    <property type="component" value="Unassembled WGS sequence"/>
</dbReference>
<evidence type="ECO:0000313" key="1">
    <source>
        <dbReference type="EMBL" id="KRX08913.1"/>
    </source>
</evidence>